<accession>A0A9C7GWP3</accession>
<feature type="compositionally biased region" description="Polar residues" evidence="1">
    <location>
        <begin position="1"/>
        <end position="17"/>
    </location>
</feature>
<evidence type="ECO:0000313" key="2">
    <source>
        <dbReference type="EMBL" id="CAI5384006.1"/>
    </source>
</evidence>
<keyword evidence="2" id="KW-0167">Capsid protein</keyword>
<feature type="region of interest" description="Disordered" evidence="1">
    <location>
        <begin position="362"/>
        <end position="392"/>
    </location>
</feature>
<keyword evidence="2" id="KW-0946">Virion</keyword>
<proteinExistence type="predicted"/>
<dbReference type="EMBL" id="OX380488">
    <property type="protein sequence ID" value="CAI5384006.1"/>
    <property type="molecule type" value="Genomic_RNA"/>
</dbReference>
<protein>
    <submittedName>
        <fullName evidence="2">Coat protein</fullName>
    </submittedName>
</protein>
<name>A0A9C7GWP3_9VIRU</name>
<reference evidence="2" key="1">
    <citation type="submission" date="2022-11" db="EMBL/GenBank/DDBJ databases">
        <authorList>
            <person name="Mifsud CO J."/>
            <person name="Holmes C E."/>
            <person name="Gallagher V R."/>
            <person name="Geoghegan L J."/>
        </authorList>
    </citation>
    <scope>NUCLEOTIDE SEQUENCE</scope>
</reference>
<feature type="compositionally biased region" description="Low complexity" evidence="1">
    <location>
        <begin position="362"/>
        <end position="372"/>
    </location>
</feature>
<organism evidence="2">
    <name type="scientific">Tree fringewort deltapartitivirus</name>
    <dbReference type="NCBI Taxonomy" id="2933096"/>
    <lineage>
        <taxon>Viruses</taxon>
        <taxon>Riboviria</taxon>
        <taxon>Orthornavirae</taxon>
        <taxon>Pisuviricota</taxon>
        <taxon>Duplopiviricetes</taxon>
        <taxon>Durnavirales</taxon>
        <taxon>Partitiviridae</taxon>
        <taxon>Deltapartitivirus</taxon>
    </lineage>
</organism>
<sequence length="436" mass="48765">MPDTNSTGVTKESSGSSPEKIMASVVKPKVSNLTKSKVTPPTQAKEVKERDDISKVRAVLEATNRVTFLQERPRSFPRTQALKLESILDGLIPIYTDLFQTNWSHFNRLTAMAPGDTIEQAAGRLASSYLCGWINDLYACNRKACETGDPVIYRDYYLAETSLYSEQYDIFLANLANMIKPVTILGTAEETLFVPTFGKNLFESRENPFNLRHGWRLISSEFHGVISILINKKEFKCGRMKFGGGNGRAIWLLDFWHDDTVVNAWFPKEGNYSADDIVSAILVGKPITEVMAPSDNDNWQVHTHASERQTDAQLPRLNARSIYGAHEERVVNHFEMRLPSINGKITSIVDIDPMSVTYAAVSPKKGKGAASGSKKRPRAAADPNEDPTTGLVQDEKVETLNGYQISDFVYYALVAQKFTRLDRFRSLKQIVCTGHT</sequence>
<evidence type="ECO:0000256" key="1">
    <source>
        <dbReference type="SAM" id="MobiDB-lite"/>
    </source>
</evidence>
<dbReference type="GO" id="GO:0019028">
    <property type="term" value="C:viral capsid"/>
    <property type="evidence" value="ECO:0007669"/>
    <property type="project" value="UniProtKB-KW"/>
</dbReference>
<feature type="region of interest" description="Disordered" evidence="1">
    <location>
        <begin position="1"/>
        <end position="21"/>
    </location>
</feature>
<gene>
    <name evidence="2" type="primary">putative coat protein</name>
</gene>